<feature type="domain" description="KIB1-4 beta-propeller" evidence="1">
    <location>
        <begin position="74"/>
        <end position="209"/>
    </location>
</feature>
<dbReference type="Pfam" id="PF03478">
    <property type="entry name" value="Beta-prop_KIB1-4"/>
    <property type="match status" value="1"/>
</dbReference>
<protein>
    <recommendedName>
        <fullName evidence="1">KIB1-4 beta-propeller domain-containing protein</fullName>
    </recommendedName>
</protein>
<name>A0A9W7IUA9_HIBTR</name>
<dbReference type="OrthoDB" id="950999at2759"/>
<accession>A0A9W7IUA9</accession>
<evidence type="ECO:0000313" key="2">
    <source>
        <dbReference type="EMBL" id="GMJ01108.1"/>
    </source>
</evidence>
<keyword evidence="3" id="KW-1185">Reference proteome</keyword>
<dbReference type="EMBL" id="BSYR01000035">
    <property type="protein sequence ID" value="GMJ01108.1"/>
    <property type="molecule type" value="Genomic_DNA"/>
</dbReference>
<sequence>MYSTRDWTDLPLLPSIANRLGLIELLRFRAVCKDWFAASSVASAEIESVPDHEPWFLFYDDDNSLCTLVTKSFSKKYTIDLPELKGTKCLASCEGWLLLFCEGSMFFFCPLSRAKIDIPGTFPHTVISNHVAILSAPPTSEDCVVGVISRTKTEVKFHAFRRGATSWTEHNLKSKYPKRIRYAAYHKRGFYFFDNTNLMVYYSIGQPELRLAEARYVKPETDEEGIIFRLDNEEETNQMNELKERLALEDMSQVSICGTIVSCDNARINKMVPYENNRVLQKQGAWFQPRFHQISENQSW</sequence>
<reference evidence="2" key="1">
    <citation type="submission" date="2023-05" db="EMBL/GenBank/DDBJ databases">
        <title>Genome and transcriptome analyses reveal genes involved in the formation of fine ridges on petal epidermal cells in Hibiscus trionum.</title>
        <authorList>
            <person name="Koshimizu S."/>
            <person name="Masuda S."/>
            <person name="Ishii T."/>
            <person name="Shirasu K."/>
            <person name="Hoshino A."/>
            <person name="Arita M."/>
        </authorList>
    </citation>
    <scope>NUCLEOTIDE SEQUENCE</scope>
    <source>
        <strain evidence="2">Hamamatsu line</strain>
    </source>
</reference>
<evidence type="ECO:0000313" key="3">
    <source>
        <dbReference type="Proteomes" id="UP001165190"/>
    </source>
</evidence>
<dbReference type="Proteomes" id="UP001165190">
    <property type="component" value="Unassembled WGS sequence"/>
</dbReference>
<organism evidence="2 3">
    <name type="scientific">Hibiscus trionum</name>
    <name type="common">Flower of an hour</name>
    <dbReference type="NCBI Taxonomy" id="183268"/>
    <lineage>
        <taxon>Eukaryota</taxon>
        <taxon>Viridiplantae</taxon>
        <taxon>Streptophyta</taxon>
        <taxon>Embryophyta</taxon>
        <taxon>Tracheophyta</taxon>
        <taxon>Spermatophyta</taxon>
        <taxon>Magnoliopsida</taxon>
        <taxon>eudicotyledons</taxon>
        <taxon>Gunneridae</taxon>
        <taxon>Pentapetalae</taxon>
        <taxon>rosids</taxon>
        <taxon>malvids</taxon>
        <taxon>Malvales</taxon>
        <taxon>Malvaceae</taxon>
        <taxon>Malvoideae</taxon>
        <taxon>Hibiscus</taxon>
    </lineage>
</organism>
<evidence type="ECO:0000259" key="1">
    <source>
        <dbReference type="Pfam" id="PF03478"/>
    </source>
</evidence>
<dbReference type="AlphaFoldDB" id="A0A9W7IUA9"/>
<proteinExistence type="predicted"/>
<dbReference type="InterPro" id="IPR005174">
    <property type="entry name" value="KIB1-4_b-propeller"/>
</dbReference>
<dbReference type="PANTHER" id="PTHR33127">
    <property type="entry name" value="TRANSMEMBRANE PROTEIN"/>
    <property type="match status" value="1"/>
</dbReference>
<gene>
    <name evidence="2" type="ORF">HRI_003780000</name>
</gene>
<comment type="caution">
    <text evidence="2">The sequence shown here is derived from an EMBL/GenBank/DDBJ whole genome shotgun (WGS) entry which is preliminary data.</text>
</comment>
<dbReference type="PANTHER" id="PTHR33127:SF20">
    <property type="entry name" value="F-BOX DOMAIN-CONTAINING PROTEIN"/>
    <property type="match status" value="1"/>
</dbReference>